<dbReference type="Gene3D" id="2.60.40.10">
    <property type="entry name" value="Immunoglobulins"/>
    <property type="match status" value="1"/>
</dbReference>
<feature type="transmembrane region" description="Helical" evidence="2">
    <location>
        <begin position="1575"/>
        <end position="1591"/>
    </location>
</feature>
<feature type="region of interest" description="Disordered" evidence="1">
    <location>
        <begin position="1138"/>
        <end position="1195"/>
    </location>
</feature>
<feature type="transmembrane region" description="Helical" evidence="2">
    <location>
        <begin position="1497"/>
        <end position="1518"/>
    </location>
</feature>
<dbReference type="OrthoDB" id="413268at2759"/>
<name>A0A0S4JFA1_BODSA</name>
<proteinExistence type="predicted"/>
<feature type="compositionally biased region" description="Basic and acidic residues" evidence="1">
    <location>
        <begin position="1174"/>
        <end position="1191"/>
    </location>
</feature>
<dbReference type="InterPro" id="IPR013783">
    <property type="entry name" value="Ig-like_fold"/>
</dbReference>
<accession>A0A0S4JFA1</accession>
<evidence type="ECO:0000256" key="2">
    <source>
        <dbReference type="SAM" id="Phobius"/>
    </source>
</evidence>
<dbReference type="VEuPathDB" id="TriTrypDB:BSAL_17350"/>
<keyword evidence="2" id="KW-1133">Transmembrane helix</keyword>
<dbReference type="PANTHER" id="PTHR11319:SF35">
    <property type="entry name" value="OUTER MEMBRANE PROTEIN PMPC-RELATED"/>
    <property type="match status" value="1"/>
</dbReference>
<keyword evidence="2 3" id="KW-0812">Transmembrane</keyword>
<dbReference type="EMBL" id="CYKH01001673">
    <property type="protein sequence ID" value="CUG88800.1"/>
    <property type="molecule type" value="Genomic_DNA"/>
</dbReference>
<sequence>MQAYNTPSFSVRGTDNFFAIGGSQPVLFFNITDNGTLNFYGSVNVGGVIIGMAAPVSGSVDIWTVDNSTAASSLKRKRVYFTNISDVILVSALVDTAADFNVARRHQHELAAFTGYASRFVFDATTKILVSFFNNGTNISTVSITSLSTGVTTTVNTTITKLIWVQVDKAGELVTLSGSTYGGLWEADVFVVDPSTGVASFFLELSNATRSVDICGNTTNRCTAATMCAYFSSRNQMYCVLRRQADGAIYAAFSMDNISTSSLTSLVLYSVGSDEFNVTATVEDTYFGIAVIGINFAGSSSEILQINGTTPASILSMIDPPVSSVVAIVSSMFIDLPNRILYAVRQAEFTATMYQINLFGVTDITPDILDSAGDTPVIIHGYGFGPLQPLQCNFGRSLVSNATVIDNYTIACNTTVEEISGNGCTVLYFNLISGTRSTDATNTPITRIAGVTLDYAVDGDGLVGYTGVEAATTITLVGFGFVASEWARCRMVDANGTVLQDLNPVTFIGGNSATCTMPEIANPTVPPTYIEYSHDGTIYSPSRAEFAVVGAAYDIVGGFEDAATGDLVDDETLITVTVTSLTQVPTLIGFLVDKYGNRRGALETTSTAYQITTAVNTGDPETLTFANASIQRVAMVDGVVTFDSVILALPIIGTYTLYMKSLVYTGLEASATFTIFPGSPYRVAMTNVSRMLTVWTIPVTSATILQPSPVVVIVDVAGNSITNVSNLPAQVVLQYANAYENATTGDVYYRTVSAAAQPDEAGEYTFSSVSVQTVYDSSFVMSFQASVEYGNSPIGSYLTPIITTATCVPGAEYAIAGTFTCLPCPEFGVCDGSSTVTPLSGYWRSSLDSFIFYSCAPPDGANSCGNGVATCDDGYAGPRCSSCAVGYGKSGSSCAACLDNTFNWGMSWLIFFVVVGVSAFLVIRSIMDVSEGVTPEKTVIVLKSLVTHAQVLGALVALLDVNDMPGFFSQFFQAGGQAKINVNLSFFSCAIAHDALDSYIFSLVIPWLLCAFVAMIVLSRGTVLYYLGYRVEALKVAYREKRHKARAKKSMFHKSSESYDILASMGAQHIDVRNMDSADDDVDPHEIAIYRMEAFGDDEPSTDEDEDEFMITRRSSASTTTSVTPIKATIETPMPLTNAARRDSTPQKFDMPELKSDTKKKAVAMSSAMTSFHQQKESKRQLKKEEREAARSMRSSKRVIRIVDGPPGDEPSTPLHLLTSNTSVTPPITPTVLSPAAGGDRSVKNPLDTRAGNPFVAPHHVGGTIGYPTVYNDGGDAEVSAAATDPAGFGAISLPKPKATVQEETVPGASTNSTSNNIGRLPNSRFSIRNDVDPSKFTPQQADLDNSKASRALASFRESARRITLEKSGKSKSFSKNLSASGNRLRQVALAAKNKKNSLNLSTCSAEEIVQQPYIPTFGFPLPMFSDHLAVSSQIVHSLCLIFLVVMFLLYPTVVNACLSMFPCETIDYGTFTENVLIAERTVDCDAKWFGKYKLSAGIMLIVYGLGVPAASFGLVHFLRVFTVHGNMEAAKMVFFFATGGFRKAMWFWESVTMLRKASILIIVTMLTDPTERRYTASVGMTLFFVLNWFARPFGEKVLHAVETISLLDIAVTTNLFMLFPFFPYSSHPVEYIVVVVAVFTVNMLTMLAFAYGIFTSAADAIFKTSLYAAITQPSPAEVLRRHKMVVTGLETTRKMCRVVHPRTYEMDEFLYEAYSLAVLGNARLEKMGKEVITHTRRMRKHARRTGEEETVVANLVSSMLLPTTTAFETKLRDVLEDATNAIVYVGAMRAFASTQVQQALSSTDEAYLEKVGDCLEELYRAEINVLQTSKKLRKALRRLGGSAGEFRDELSSDTSNSDSELFDDDDENSPKATARRQMESEWMFRDFEEERKALNRTFQFDQTSIAESDVFSDHGSQRLDDDDYFSMLEQRQSTIAKKLQQNSYNRDPAMPHYFHDDEDAKLAAVPDQGPPMVASTRTVDQQQNSVRPAPENNDYAFGTSDPYAAMFHTPEDGEDETDYMAILEAGRARDRATSVRRYSAFKGK</sequence>
<keyword evidence="2" id="KW-0472">Membrane</keyword>
<feature type="transmembrane region" description="Helical" evidence="2">
    <location>
        <begin position="904"/>
        <end position="927"/>
    </location>
</feature>
<feature type="compositionally biased region" description="Basic and acidic residues" evidence="1">
    <location>
        <begin position="1140"/>
        <end position="1160"/>
    </location>
</feature>
<keyword evidence="4" id="KW-1185">Reference proteome</keyword>
<feature type="region of interest" description="Disordered" evidence="1">
    <location>
        <begin position="1846"/>
        <end position="1878"/>
    </location>
</feature>
<dbReference type="PANTHER" id="PTHR11319">
    <property type="entry name" value="G PROTEIN-COUPLED RECEPTOR-RELATED"/>
    <property type="match status" value="1"/>
</dbReference>
<gene>
    <name evidence="3" type="ORF">BSAL_17350</name>
</gene>
<evidence type="ECO:0000313" key="3">
    <source>
        <dbReference type="EMBL" id="CUG88800.1"/>
    </source>
</evidence>
<feature type="transmembrane region" description="Helical" evidence="2">
    <location>
        <begin position="1004"/>
        <end position="1027"/>
    </location>
</feature>
<dbReference type="OMA" id="ESCADAY"/>
<feature type="region of interest" description="Disordered" evidence="1">
    <location>
        <begin position="1306"/>
        <end position="1344"/>
    </location>
</feature>
<feature type="transmembrane region" description="Helical" evidence="2">
    <location>
        <begin position="1598"/>
        <end position="1620"/>
    </location>
</feature>
<reference evidence="4" key="1">
    <citation type="submission" date="2015-09" db="EMBL/GenBank/DDBJ databases">
        <authorList>
            <consortium name="Pathogen Informatics"/>
        </authorList>
    </citation>
    <scope>NUCLEOTIDE SEQUENCE [LARGE SCALE GENOMIC DNA]</scope>
    <source>
        <strain evidence="4">Lake Konstanz</strain>
    </source>
</reference>
<evidence type="ECO:0000313" key="4">
    <source>
        <dbReference type="Proteomes" id="UP000051952"/>
    </source>
</evidence>
<feature type="region of interest" description="Disordered" evidence="1">
    <location>
        <begin position="1979"/>
        <end position="2004"/>
    </location>
</feature>
<evidence type="ECO:0000256" key="1">
    <source>
        <dbReference type="SAM" id="MobiDB-lite"/>
    </source>
</evidence>
<dbReference type="Proteomes" id="UP000051952">
    <property type="component" value="Unassembled WGS sequence"/>
</dbReference>
<organism evidence="3 4">
    <name type="scientific">Bodo saltans</name>
    <name type="common">Flagellated protozoan</name>
    <dbReference type="NCBI Taxonomy" id="75058"/>
    <lineage>
        <taxon>Eukaryota</taxon>
        <taxon>Discoba</taxon>
        <taxon>Euglenozoa</taxon>
        <taxon>Kinetoplastea</taxon>
        <taxon>Metakinetoplastina</taxon>
        <taxon>Eubodonida</taxon>
        <taxon>Bodonidae</taxon>
        <taxon>Bodo</taxon>
    </lineage>
</organism>
<feature type="compositionally biased region" description="Polar residues" evidence="1">
    <location>
        <begin position="1308"/>
        <end position="1318"/>
    </location>
</feature>
<feature type="transmembrane region" description="Helical" evidence="2">
    <location>
        <begin position="939"/>
        <end position="959"/>
    </location>
</feature>
<protein>
    <submittedName>
        <fullName evidence="3">Transmembrane protein, putative</fullName>
    </submittedName>
</protein>
<feature type="transmembrane region" description="Helical" evidence="2">
    <location>
        <begin position="1632"/>
        <end position="1655"/>
    </location>
</feature>